<sequence length="445" mass="51588">MIYGKNFKVCCNKCFNDGKIESCNDFDILVPTSIEYNGSKGCLELIPVNWEAGPNDRVNNKKVLNDTYKYKFYIVSAELHPKHNEWCLQSDTFKYNCDSPCCETKPTDLYLDDSSVIFMKLPYLYFPERVSDVVELGRQIIPNDLPIEYFNKKFDYYPLQLKECYNDHDKDKTSVSPRFESEDKLGPQIPNAFVKNSQYQTGDHVNDQESSLDDTGDYQNIRDLDLENIKKTFNSLNDDWKLPNPNVDEYYYTNCEGESKDEGLPRRFTINKKELEQEILVNRYKQLVKYMKHLNSQGIIEENQLPLPENHAMYEIHEIEQKFEVSKKDQFDLQSKPLSDDDHYQQINILHKYLPKTISNHNGDSNDSTKPSKKRMRPDSDSDADSSSDTGVNSKMPKNPNNYSNLKIDLVSTMPYEGNVSDSDDNMVGSDSDDDDDLLQQLSSF</sequence>
<evidence type="ECO:0000313" key="3">
    <source>
        <dbReference type="Proteomes" id="UP000009328"/>
    </source>
</evidence>
<dbReference type="HOGENOM" id="CLU_615693_0_0_1"/>
<feature type="compositionally biased region" description="Polar residues" evidence="1">
    <location>
        <begin position="357"/>
        <end position="369"/>
    </location>
</feature>
<evidence type="ECO:0000313" key="2">
    <source>
        <dbReference type="EMBL" id="CCH42126.1"/>
    </source>
</evidence>
<gene>
    <name evidence="2" type="ORF">BN7_1670</name>
</gene>
<protein>
    <submittedName>
        <fullName evidence="2">Uncharacterized protein</fullName>
    </submittedName>
</protein>
<name>K0KGL9_WICCF</name>
<dbReference type="eggNOG" id="ENOG502RYNN">
    <property type="taxonomic scope" value="Eukaryota"/>
</dbReference>
<dbReference type="EMBL" id="CAIF01000038">
    <property type="protein sequence ID" value="CCH42126.1"/>
    <property type="molecule type" value="Genomic_DNA"/>
</dbReference>
<keyword evidence="3" id="KW-1185">Reference proteome</keyword>
<comment type="caution">
    <text evidence="2">The sequence shown here is derived from an EMBL/GenBank/DDBJ whole genome shotgun (WGS) entry which is preliminary data.</text>
</comment>
<dbReference type="InParanoid" id="K0KGL9"/>
<proteinExistence type="predicted"/>
<dbReference type="AlphaFoldDB" id="K0KGL9"/>
<feature type="region of interest" description="Disordered" evidence="1">
    <location>
        <begin position="355"/>
        <end position="445"/>
    </location>
</feature>
<evidence type="ECO:0000256" key="1">
    <source>
        <dbReference type="SAM" id="MobiDB-lite"/>
    </source>
</evidence>
<accession>K0KGL9</accession>
<organism evidence="2 3">
    <name type="scientific">Wickerhamomyces ciferrii (strain ATCC 14091 / BCRC 22168 / CBS 111 / JCM 3599 / NBRC 0793 / NRRL Y-1031 F-60-10)</name>
    <name type="common">Yeast</name>
    <name type="synonym">Pichia ciferrii</name>
    <dbReference type="NCBI Taxonomy" id="1206466"/>
    <lineage>
        <taxon>Eukaryota</taxon>
        <taxon>Fungi</taxon>
        <taxon>Dikarya</taxon>
        <taxon>Ascomycota</taxon>
        <taxon>Saccharomycotina</taxon>
        <taxon>Saccharomycetes</taxon>
        <taxon>Phaffomycetales</taxon>
        <taxon>Wickerhamomycetaceae</taxon>
        <taxon>Wickerhamomyces</taxon>
    </lineage>
</organism>
<dbReference type="Proteomes" id="UP000009328">
    <property type="component" value="Unassembled WGS sequence"/>
</dbReference>
<reference evidence="2 3" key="1">
    <citation type="journal article" date="2012" name="Eukaryot. Cell">
        <title>Draft genome sequence of Wickerhamomyces ciferrii NRRL Y-1031 F-60-10.</title>
        <authorList>
            <person name="Schneider J."/>
            <person name="Andrea H."/>
            <person name="Blom J."/>
            <person name="Jaenicke S."/>
            <person name="Ruckert C."/>
            <person name="Schorsch C."/>
            <person name="Szczepanowski R."/>
            <person name="Farwick M."/>
            <person name="Goesmann A."/>
            <person name="Puhler A."/>
            <person name="Schaffer S."/>
            <person name="Tauch A."/>
            <person name="Kohler T."/>
            <person name="Brinkrolf K."/>
        </authorList>
    </citation>
    <scope>NUCLEOTIDE SEQUENCE [LARGE SCALE GENOMIC DNA]</scope>
    <source>
        <strain evidence="3">ATCC 14091 / BCRC 22168 / CBS 111 / JCM 3599 / NBRC 0793 / NRRL Y-1031 F-60-10</strain>
    </source>
</reference>
<dbReference type="STRING" id="1206466.K0KGL9"/>